<organism evidence="2 3">
    <name type="scientific">Burkholderia contaminans</name>
    <dbReference type="NCBI Taxonomy" id="488447"/>
    <lineage>
        <taxon>Bacteria</taxon>
        <taxon>Pseudomonadati</taxon>
        <taxon>Pseudomonadota</taxon>
        <taxon>Betaproteobacteria</taxon>
        <taxon>Burkholderiales</taxon>
        <taxon>Burkholderiaceae</taxon>
        <taxon>Burkholderia</taxon>
        <taxon>Burkholderia cepacia complex</taxon>
    </lineage>
</organism>
<reference evidence="2 3" key="1">
    <citation type="submission" date="2018-01" db="EMBL/GenBank/DDBJ databases">
        <title>Successful Treatment of Persistent Burkholderia cepacia Bacteremia with Ceftazidime-Avibactam.</title>
        <authorList>
            <person name="Tamma P."/>
            <person name="Fan Y."/>
            <person name="Bergman Y."/>
            <person name="Sick-Samuels A."/>
            <person name="Hsu A."/>
            <person name="Timp W."/>
            <person name="Simner P."/>
        </authorList>
    </citation>
    <scope>NUCLEOTIDE SEQUENCE [LARGE SCALE GENOMIC DNA]</scope>
    <source>
        <strain evidence="2 3">170816</strain>
    </source>
</reference>
<evidence type="ECO:0000313" key="2">
    <source>
        <dbReference type="EMBL" id="POZ81709.1"/>
    </source>
</evidence>
<comment type="caution">
    <text evidence="2">The sequence shown here is derived from an EMBL/GenBank/DDBJ whole genome shotgun (WGS) entry which is preliminary data.</text>
</comment>
<dbReference type="EMBL" id="PQVP01000002">
    <property type="protein sequence ID" value="POZ81709.1"/>
    <property type="molecule type" value="Genomic_DNA"/>
</dbReference>
<dbReference type="EMBL" id="PQVP01000002">
    <property type="protein sequence ID" value="POZ81559.1"/>
    <property type="molecule type" value="Genomic_DNA"/>
</dbReference>
<accession>A0A2S5DRH8</accession>
<protein>
    <recommendedName>
        <fullName evidence="4">Lipoprotein</fullName>
    </recommendedName>
</protein>
<proteinExistence type="predicted"/>
<gene>
    <name evidence="1" type="ORF">C3743_14595</name>
    <name evidence="2" type="ORF">C3743_15440</name>
</gene>
<evidence type="ECO:0008006" key="4">
    <source>
        <dbReference type="Google" id="ProtNLM"/>
    </source>
</evidence>
<evidence type="ECO:0000313" key="3">
    <source>
        <dbReference type="Proteomes" id="UP000238655"/>
    </source>
</evidence>
<dbReference type="RefSeq" id="WP_143330805.1">
    <property type="nucleotide sequence ID" value="NZ_CM009575.1"/>
</dbReference>
<evidence type="ECO:0000313" key="1">
    <source>
        <dbReference type="EMBL" id="POZ81559.1"/>
    </source>
</evidence>
<sequence>MNGQAVFVIGCGLLLAGCQTCPTVPPARIVDTACLWVKPMTASPADTPETKREILEYELARRVNCRTSAPTQK</sequence>
<name>A0A2S5DRH8_9BURK</name>
<dbReference type="Proteomes" id="UP000238655">
    <property type="component" value="Chromosome 1"/>
</dbReference>
<dbReference type="AlphaFoldDB" id="A0A2S5DRH8"/>